<dbReference type="AlphaFoldDB" id="A0A3P3FDN0"/>
<keyword evidence="6" id="KW-1185">Reference proteome</keyword>
<comment type="similarity">
    <text evidence="3">Belongs to the class-III pyridoxal-phosphate-dependent aminotransferase family.</text>
</comment>
<keyword evidence="5" id="KW-0032">Aminotransferase</keyword>
<proteinExistence type="inferred from homology"/>
<protein>
    <submittedName>
        <fullName evidence="5">Aspartate aminotransferase family protein</fullName>
    </submittedName>
</protein>
<dbReference type="InterPro" id="IPR015424">
    <property type="entry name" value="PyrdxlP-dep_Trfase"/>
</dbReference>
<evidence type="ECO:0000313" key="5">
    <source>
        <dbReference type="EMBL" id="RRH96705.1"/>
    </source>
</evidence>
<dbReference type="Gene3D" id="3.90.1150.10">
    <property type="entry name" value="Aspartate Aminotransferase, domain 1"/>
    <property type="match status" value="1"/>
</dbReference>
<dbReference type="OrthoDB" id="9801052at2"/>
<dbReference type="GO" id="GO:0008483">
    <property type="term" value="F:transaminase activity"/>
    <property type="evidence" value="ECO:0007669"/>
    <property type="project" value="UniProtKB-KW"/>
</dbReference>
<comment type="caution">
    <text evidence="5">The sequence shown here is derived from an EMBL/GenBank/DDBJ whole genome shotgun (WGS) entry which is preliminary data.</text>
</comment>
<dbReference type="InterPro" id="IPR015422">
    <property type="entry name" value="PyrdxlP-dep_Trfase_small"/>
</dbReference>
<evidence type="ECO:0000313" key="6">
    <source>
        <dbReference type="Proteomes" id="UP000273786"/>
    </source>
</evidence>
<evidence type="ECO:0000256" key="1">
    <source>
        <dbReference type="ARBA" id="ARBA00001933"/>
    </source>
</evidence>
<dbReference type="PANTHER" id="PTHR43713:SF3">
    <property type="entry name" value="GLUTAMATE-1-SEMIALDEHYDE 2,1-AMINOMUTASE 1, CHLOROPLASTIC-RELATED"/>
    <property type="match status" value="1"/>
</dbReference>
<feature type="region of interest" description="Disordered" evidence="4">
    <location>
        <begin position="1"/>
        <end position="21"/>
    </location>
</feature>
<comment type="cofactor">
    <cofactor evidence="1">
        <name>pyridoxal 5'-phosphate</name>
        <dbReference type="ChEBI" id="CHEBI:597326"/>
    </cofactor>
</comment>
<keyword evidence="5" id="KW-0808">Transferase</keyword>
<reference evidence="5 6" key="1">
    <citation type="submission" date="2018-11" db="EMBL/GenBank/DDBJ databases">
        <title>the genome of Mesorhizobium tamadayense DSM 28320.</title>
        <authorList>
            <person name="Gao J."/>
        </authorList>
    </citation>
    <scope>NUCLEOTIDE SEQUENCE [LARGE SCALE GENOMIC DNA]</scope>
    <source>
        <strain evidence="5 6">DSM 28320</strain>
    </source>
</reference>
<accession>A0A3P3FDN0</accession>
<evidence type="ECO:0000256" key="3">
    <source>
        <dbReference type="RuleBase" id="RU003560"/>
    </source>
</evidence>
<name>A0A3P3FDN0_9HYPH</name>
<organism evidence="5 6">
    <name type="scientific">Mesorhizobium tamadayense</name>
    <dbReference type="NCBI Taxonomy" id="425306"/>
    <lineage>
        <taxon>Bacteria</taxon>
        <taxon>Pseudomonadati</taxon>
        <taxon>Pseudomonadota</taxon>
        <taxon>Alphaproteobacteria</taxon>
        <taxon>Hyphomicrobiales</taxon>
        <taxon>Phyllobacteriaceae</taxon>
        <taxon>Mesorhizobium</taxon>
    </lineage>
</organism>
<gene>
    <name evidence="5" type="ORF">EH240_22295</name>
</gene>
<evidence type="ECO:0000256" key="4">
    <source>
        <dbReference type="SAM" id="MobiDB-lite"/>
    </source>
</evidence>
<keyword evidence="2 3" id="KW-0663">Pyridoxal phosphate</keyword>
<dbReference type="Proteomes" id="UP000273786">
    <property type="component" value="Unassembled WGS sequence"/>
</dbReference>
<dbReference type="GO" id="GO:0030170">
    <property type="term" value="F:pyridoxal phosphate binding"/>
    <property type="evidence" value="ECO:0007669"/>
    <property type="project" value="InterPro"/>
</dbReference>
<dbReference type="PANTHER" id="PTHR43713">
    <property type="entry name" value="GLUTAMATE-1-SEMIALDEHYDE 2,1-AMINOMUTASE"/>
    <property type="match status" value="1"/>
</dbReference>
<evidence type="ECO:0000256" key="2">
    <source>
        <dbReference type="ARBA" id="ARBA00022898"/>
    </source>
</evidence>
<dbReference type="RefSeq" id="WP_125002613.1">
    <property type="nucleotide sequence ID" value="NZ_RQXT01000030.1"/>
</dbReference>
<dbReference type="EMBL" id="RQXT01000030">
    <property type="protein sequence ID" value="RRH96705.1"/>
    <property type="molecule type" value="Genomic_DNA"/>
</dbReference>
<dbReference type="Pfam" id="PF00202">
    <property type="entry name" value="Aminotran_3"/>
    <property type="match status" value="1"/>
</dbReference>
<dbReference type="CDD" id="cd00610">
    <property type="entry name" value="OAT_like"/>
    <property type="match status" value="1"/>
</dbReference>
<dbReference type="InterPro" id="IPR015421">
    <property type="entry name" value="PyrdxlP-dep_Trfase_major"/>
</dbReference>
<dbReference type="SUPFAM" id="SSF53383">
    <property type="entry name" value="PLP-dependent transferases"/>
    <property type="match status" value="1"/>
</dbReference>
<dbReference type="InterPro" id="IPR005814">
    <property type="entry name" value="Aminotrans_3"/>
</dbReference>
<dbReference type="Gene3D" id="3.40.640.10">
    <property type="entry name" value="Type I PLP-dependent aspartate aminotransferase-like (Major domain)"/>
    <property type="match status" value="1"/>
</dbReference>
<sequence>MLSQNANSGRPAPDRARSSNLYRRGQRVFPAGVSRATIEKDPLPIYLERGEGAYVVDVDGNRLLDLNNNFTTLIHGHGFGPVVEAIGDVLRQGTCFANPMEHEIALAELLVSRIPAVEHVRFVNSGTEAVMYALKAARAFTGRSSIVRFEGAYHGAYDWAEAGQNGVGESGVSGRRLPKLGYTGAPKAIADSVIVVDFNDASGLDAAIAPVAADIAAILVDPMPSRAGLLHPSADFIAALSATARKHGILIIADEVLNLRQGFAGASARYGLEPDLVVAGKIIGGGFPIGAVGGRADIMAVFGADDKAPLVSQGGTFSANPVSMIAGRIAMEALTPGAFDRLEELGDRVRSGLAQVISKRGVPFSVSGAASLFRVHPKKDLPANYRAAQMSAQEASTMRALSRHFLAHGILLPFGAAACLSTPMTTAEMDRIVAVFDDFLAQGEPSDGDKR</sequence>